<proteinExistence type="predicted"/>
<dbReference type="AlphaFoldDB" id="A0A915KGZ8"/>
<evidence type="ECO:0000313" key="1">
    <source>
        <dbReference type="Proteomes" id="UP000887565"/>
    </source>
</evidence>
<accession>A0A915KGZ8</accession>
<evidence type="ECO:0000313" key="2">
    <source>
        <dbReference type="WBParaSite" id="nRc.2.0.1.t38002-RA"/>
    </source>
</evidence>
<dbReference type="WBParaSite" id="nRc.2.0.1.t38002-RA">
    <property type="protein sequence ID" value="nRc.2.0.1.t38002-RA"/>
    <property type="gene ID" value="nRc.2.0.1.g38002"/>
</dbReference>
<name>A0A915KGZ8_ROMCU</name>
<organism evidence="1 2">
    <name type="scientific">Romanomermis culicivorax</name>
    <name type="common">Nematode worm</name>
    <dbReference type="NCBI Taxonomy" id="13658"/>
    <lineage>
        <taxon>Eukaryota</taxon>
        <taxon>Metazoa</taxon>
        <taxon>Ecdysozoa</taxon>
        <taxon>Nematoda</taxon>
        <taxon>Enoplea</taxon>
        <taxon>Dorylaimia</taxon>
        <taxon>Mermithida</taxon>
        <taxon>Mermithoidea</taxon>
        <taxon>Mermithidae</taxon>
        <taxon>Romanomermis</taxon>
    </lineage>
</organism>
<protein>
    <submittedName>
        <fullName evidence="2">Uncharacterized protein</fullName>
    </submittedName>
</protein>
<keyword evidence="1" id="KW-1185">Reference proteome</keyword>
<sequence length="88" mass="9821">MPPDHTRQNSQSSSPKVASNATLCISNFDQKMRPTILNHVQLPVPPLQLARREHPNSGAAQCYNCATAKSGCIASPRPSFRYRRREEC</sequence>
<reference evidence="2" key="1">
    <citation type="submission" date="2022-11" db="UniProtKB">
        <authorList>
            <consortium name="WormBaseParasite"/>
        </authorList>
    </citation>
    <scope>IDENTIFICATION</scope>
</reference>
<dbReference type="Proteomes" id="UP000887565">
    <property type="component" value="Unplaced"/>
</dbReference>